<comment type="similarity">
    <text evidence="1">Belongs to the short-chain dehydrogenases/reductases (SDR) family.</text>
</comment>
<dbReference type="FunFam" id="3.40.50.720:FF:000245">
    <property type="entry name" value="Short chain dehydrogenase, putative"/>
    <property type="match status" value="1"/>
</dbReference>
<dbReference type="Proteomes" id="UP001175261">
    <property type="component" value="Unassembled WGS sequence"/>
</dbReference>
<dbReference type="GO" id="GO:0050664">
    <property type="term" value="F:oxidoreductase activity, acting on NAD(P)H, oxygen as acceptor"/>
    <property type="evidence" value="ECO:0007669"/>
    <property type="project" value="TreeGrafter"/>
</dbReference>
<sequence length="282" mass="30570">MRCHQRSRANQLTPTALPEVKRLADFDLAGRTYIVTGGAQGLGIALAEGLVEAGGKVYCLDRLEEPGQYWHEAKSRVVPEWGGGLEYRQVDVTDTDNLNSVIAGIAEENQGIHGLIASAGVQQVTPAIEYAVEDVRKMLDVNYTGVFMAASAVARQMIRYKCRGSICAIASISGNIANPGLLTPVYNSSKAAVIQLCRNLAMEWAEHGIRVNSLSPGHLMTPMVRKNFEEEPHLEKLWKSQIMMGRLGDPSDFKGPALFLLSNASAFVTGADLVVDGGRTAW</sequence>
<accession>A0AA39L3J1</accession>
<evidence type="ECO:0000256" key="1">
    <source>
        <dbReference type="ARBA" id="ARBA00006484"/>
    </source>
</evidence>
<dbReference type="GO" id="GO:0016616">
    <property type="term" value="F:oxidoreductase activity, acting on the CH-OH group of donors, NAD or NADP as acceptor"/>
    <property type="evidence" value="ECO:0007669"/>
    <property type="project" value="UniProtKB-ARBA"/>
</dbReference>
<dbReference type="PROSITE" id="PS00061">
    <property type="entry name" value="ADH_SHORT"/>
    <property type="match status" value="1"/>
</dbReference>
<dbReference type="InterPro" id="IPR020904">
    <property type="entry name" value="Sc_DH/Rdtase_CS"/>
</dbReference>
<organism evidence="4 5">
    <name type="scientific">Sarocladium strictum</name>
    <name type="common">Black bundle disease fungus</name>
    <name type="synonym">Acremonium strictum</name>
    <dbReference type="NCBI Taxonomy" id="5046"/>
    <lineage>
        <taxon>Eukaryota</taxon>
        <taxon>Fungi</taxon>
        <taxon>Dikarya</taxon>
        <taxon>Ascomycota</taxon>
        <taxon>Pezizomycotina</taxon>
        <taxon>Sordariomycetes</taxon>
        <taxon>Hypocreomycetidae</taxon>
        <taxon>Hypocreales</taxon>
        <taxon>Sarocladiaceae</taxon>
        <taxon>Sarocladium</taxon>
    </lineage>
</organism>
<keyword evidence="2" id="KW-0521">NADP</keyword>
<gene>
    <name evidence="4" type="ORF">NLU13_9928</name>
</gene>
<name>A0AA39L3J1_SARSR</name>
<dbReference type="PANTHER" id="PTHR43008:SF10">
    <property type="entry name" value="CHAIN DEHYDROGENASE_OXIDOREDUCTASE, PUTATIVE (AFU_ORTHOLOGUE AFUA_2G15740)-RELATED"/>
    <property type="match status" value="1"/>
</dbReference>
<dbReference type="AlphaFoldDB" id="A0AA39L3J1"/>
<evidence type="ECO:0000313" key="5">
    <source>
        <dbReference type="Proteomes" id="UP001175261"/>
    </source>
</evidence>
<dbReference type="PANTHER" id="PTHR43008">
    <property type="entry name" value="BENZIL REDUCTASE"/>
    <property type="match status" value="1"/>
</dbReference>
<reference evidence="4" key="1">
    <citation type="submission" date="2022-10" db="EMBL/GenBank/DDBJ databases">
        <title>Determination and structural analysis of whole genome sequence of Sarocladium strictum F4-1.</title>
        <authorList>
            <person name="Hu L."/>
            <person name="Jiang Y."/>
        </authorList>
    </citation>
    <scope>NUCLEOTIDE SEQUENCE</scope>
    <source>
        <strain evidence="4">F4-1</strain>
    </source>
</reference>
<comment type="caution">
    <text evidence="4">The sequence shown here is derived from an EMBL/GenBank/DDBJ whole genome shotgun (WGS) entry which is preliminary data.</text>
</comment>
<evidence type="ECO:0000256" key="3">
    <source>
        <dbReference type="ARBA" id="ARBA00023002"/>
    </source>
</evidence>
<proteinExistence type="inferred from homology"/>
<dbReference type="PRINTS" id="PR00081">
    <property type="entry name" value="GDHRDH"/>
</dbReference>
<keyword evidence="5" id="KW-1185">Reference proteome</keyword>
<keyword evidence="3" id="KW-0560">Oxidoreductase</keyword>
<protein>
    <submittedName>
        <fullName evidence="4">Uncharacterized protein</fullName>
    </submittedName>
</protein>
<evidence type="ECO:0000313" key="4">
    <source>
        <dbReference type="EMBL" id="KAK0382833.1"/>
    </source>
</evidence>
<dbReference type="InterPro" id="IPR036291">
    <property type="entry name" value="NAD(P)-bd_dom_sf"/>
</dbReference>
<dbReference type="Gene3D" id="3.40.50.720">
    <property type="entry name" value="NAD(P)-binding Rossmann-like Domain"/>
    <property type="match status" value="1"/>
</dbReference>
<dbReference type="EMBL" id="JAPDFR010000010">
    <property type="protein sequence ID" value="KAK0382833.1"/>
    <property type="molecule type" value="Genomic_DNA"/>
</dbReference>
<dbReference type="InterPro" id="IPR002347">
    <property type="entry name" value="SDR_fam"/>
</dbReference>
<dbReference type="SUPFAM" id="SSF51735">
    <property type="entry name" value="NAD(P)-binding Rossmann-fold domains"/>
    <property type="match status" value="1"/>
</dbReference>
<dbReference type="PRINTS" id="PR00080">
    <property type="entry name" value="SDRFAMILY"/>
</dbReference>
<dbReference type="Pfam" id="PF13561">
    <property type="entry name" value="adh_short_C2"/>
    <property type="match status" value="1"/>
</dbReference>
<evidence type="ECO:0000256" key="2">
    <source>
        <dbReference type="ARBA" id="ARBA00022857"/>
    </source>
</evidence>